<feature type="transmembrane region" description="Helical" evidence="9">
    <location>
        <begin position="70"/>
        <end position="95"/>
    </location>
</feature>
<keyword evidence="5 9" id="KW-0472">Membrane</keyword>
<protein>
    <submittedName>
        <fullName evidence="11">FMRFamide receptor-like</fullName>
    </submittedName>
</protein>
<evidence type="ECO:0000256" key="5">
    <source>
        <dbReference type="ARBA" id="ARBA00023136"/>
    </source>
</evidence>
<evidence type="ECO:0000256" key="2">
    <source>
        <dbReference type="ARBA" id="ARBA00022692"/>
    </source>
</evidence>
<name>A0A3M7SYS1_BRAPC</name>
<dbReference type="PROSITE" id="PS00237">
    <property type="entry name" value="G_PROTEIN_RECEP_F1_1"/>
    <property type="match status" value="1"/>
</dbReference>
<evidence type="ECO:0000259" key="10">
    <source>
        <dbReference type="PROSITE" id="PS50262"/>
    </source>
</evidence>
<gene>
    <name evidence="11" type="ORF">BpHYR1_044494</name>
</gene>
<dbReference type="Proteomes" id="UP000276133">
    <property type="component" value="Unassembled WGS sequence"/>
</dbReference>
<evidence type="ECO:0000256" key="1">
    <source>
        <dbReference type="ARBA" id="ARBA00004141"/>
    </source>
</evidence>
<evidence type="ECO:0000313" key="12">
    <source>
        <dbReference type="Proteomes" id="UP000276133"/>
    </source>
</evidence>
<dbReference type="STRING" id="10195.A0A3M7SYS1"/>
<feature type="transmembrane region" description="Helical" evidence="9">
    <location>
        <begin position="104"/>
        <end position="127"/>
    </location>
</feature>
<evidence type="ECO:0000256" key="8">
    <source>
        <dbReference type="RuleBase" id="RU000688"/>
    </source>
</evidence>
<dbReference type="PRINTS" id="PR00237">
    <property type="entry name" value="GPCRRHODOPSN"/>
</dbReference>
<dbReference type="PROSITE" id="PS50262">
    <property type="entry name" value="G_PROTEIN_RECEP_F1_2"/>
    <property type="match status" value="1"/>
</dbReference>
<sequence length="208" mass="24093">MDDLSNFVQILMIANVMLIVRVDCSDKNFENMEFSKFNHSTFNLLKANFTENNESNKNELTLYYESLGNIMTAILSPILLVIGALGNPLCILILLRKKKRSSTVVYLCILAIFDFLVLYTGLLRQYVNQIWKIDIRNISQIFCKLHIFFTYTLMQISSYILVAVTLNRFTIIFNRSIFCQKKSYQANQNNNSLRSVFLIINLSSQIVI</sequence>
<dbReference type="InterPro" id="IPR000276">
    <property type="entry name" value="GPCR_Rhodpsn"/>
</dbReference>
<dbReference type="GO" id="GO:0004930">
    <property type="term" value="F:G protein-coupled receptor activity"/>
    <property type="evidence" value="ECO:0007669"/>
    <property type="project" value="UniProtKB-KW"/>
</dbReference>
<dbReference type="AlphaFoldDB" id="A0A3M7SYS1"/>
<evidence type="ECO:0000256" key="6">
    <source>
        <dbReference type="ARBA" id="ARBA00023170"/>
    </source>
</evidence>
<evidence type="ECO:0000313" key="11">
    <source>
        <dbReference type="EMBL" id="RNA40971.1"/>
    </source>
</evidence>
<evidence type="ECO:0000256" key="4">
    <source>
        <dbReference type="ARBA" id="ARBA00023040"/>
    </source>
</evidence>
<dbReference type="PANTHER" id="PTHR24243">
    <property type="entry name" value="G-PROTEIN COUPLED RECEPTOR"/>
    <property type="match status" value="1"/>
</dbReference>
<dbReference type="Gene3D" id="1.20.1070.10">
    <property type="entry name" value="Rhodopsin 7-helix transmembrane proteins"/>
    <property type="match status" value="1"/>
</dbReference>
<organism evidence="11 12">
    <name type="scientific">Brachionus plicatilis</name>
    <name type="common">Marine rotifer</name>
    <name type="synonym">Brachionus muelleri</name>
    <dbReference type="NCBI Taxonomy" id="10195"/>
    <lineage>
        <taxon>Eukaryota</taxon>
        <taxon>Metazoa</taxon>
        <taxon>Spiralia</taxon>
        <taxon>Gnathifera</taxon>
        <taxon>Rotifera</taxon>
        <taxon>Eurotatoria</taxon>
        <taxon>Monogononta</taxon>
        <taxon>Pseudotrocha</taxon>
        <taxon>Ploima</taxon>
        <taxon>Brachionidae</taxon>
        <taxon>Brachionus</taxon>
    </lineage>
</organism>
<dbReference type="GO" id="GO:0005886">
    <property type="term" value="C:plasma membrane"/>
    <property type="evidence" value="ECO:0007669"/>
    <property type="project" value="TreeGrafter"/>
</dbReference>
<dbReference type="Pfam" id="PF00001">
    <property type="entry name" value="7tm_1"/>
    <property type="match status" value="1"/>
</dbReference>
<keyword evidence="3 9" id="KW-1133">Transmembrane helix</keyword>
<reference evidence="11 12" key="1">
    <citation type="journal article" date="2018" name="Sci. Rep.">
        <title>Genomic signatures of local adaptation to the degree of environmental predictability in rotifers.</title>
        <authorList>
            <person name="Franch-Gras L."/>
            <person name="Hahn C."/>
            <person name="Garcia-Roger E.M."/>
            <person name="Carmona M.J."/>
            <person name="Serra M."/>
            <person name="Gomez A."/>
        </authorList>
    </citation>
    <scope>NUCLEOTIDE SEQUENCE [LARGE SCALE GENOMIC DNA]</scope>
    <source>
        <strain evidence="11">HYR1</strain>
    </source>
</reference>
<dbReference type="OrthoDB" id="9983318at2759"/>
<comment type="similarity">
    <text evidence="8">Belongs to the G-protein coupled receptor 1 family.</text>
</comment>
<keyword evidence="4 8" id="KW-0297">G-protein coupled receptor</keyword>
<evidence type="ECO:0000256" key="9">
    <source>
        <dbReference type="SAM" id="Phobius"/>
    </source>
</evidence>
<evidence type="ECO:0000256" key="3">
    <source>
        <dbReference type="ARBA" id="ARBA00022989"/>
    </source>
</evidence>
<feature type="transmembrane region" description="Helical" evidence="9">
    <location>
        <begin position="147"/>
        <end position="166"/>
    </location>
</feature>
<dbReference type="PANTHER" id="PTHR24243:SF230">
    <property type="entry name" value="G-PROTEIN COUPLED RECEPTORS FAMILY 1 PROFILE DOMAIN-CONTAINING PROTEIN"/>
    <property type="match status" value="1"/>
</dbReference>
<evidence type="ECO:0000256" key="7">
    <source>
        <dbReference type="ARBA" id="ARBA00023224"/>
    </source>
</evidence>
<dbReference type="InterPro" id="IPR017452">
    <property type="entry name" value="GPCR_Rhodpsn_7TM"/>
</dbReference>
<dbReference type="SUPFAM" id="SSF81321">
    <property type="entry name" value="Family A G protein-coupled receptor-like"/>
    <property type="match status" value="1"/>
</dbReference>
<keyword evidence="7 8" id="KW-0807">Transducer</keyword>
<accession>A0A3M7SYS1</accession>
<keyword evidence="6 8" id="KW-0675">Receptor</keyword>
<dbReference type="EMBL" id="REGN01000564">
    <property type="protein sequence ID" value="RNA40971.1"/>
    <property type="molecule type" value="Genomic_DNA"/>
</dbReference>
<feature type="domain" description="G-protein coupled receptors family 1 profile" evidence="10">
    <location>
        <begin position="86"/>
        <end position="208"/>
    </location>
</feature>
<comment type="subcellular location">
    <subcellularLocation>
        <location evidence="1">Membrane</location>
        <topology evidence="1">Multi-pass membrane protein</topology>
    </subcellularLocation>
</comment>
<comment type="caution">
    <text evidence="11">The sequence shown here is derived from an EMBL/GenBank/DDBJ whole genome shotgun (WGS) entry which is preliminary data.</text>
</comment>
<keyword evidence="2 8" id="KW-0812">Transmembrane</keyword>
<proteinExistence type="inferred from homology"/>
<keyword evidence="12" id="KW-1185">Reference proteome</keyword>